<accession>A0A852Z964</accession>
<evidence type="ECO:0000256" key="1">
    <source>
        <dbReference type="SAM" id="MobiDB-lite"/>
    </source>
</evidence>
<proteinExistence type="predicted"/>
<evidence type="ECO:0000313" key="3">
    <source>
        <dbReference type="Proteomes" id="UP000548304"/>
    </source>
</evidence>
<evidence type="ECO:0000313" key="2">
    <source>
        <dbReference type="EMBL" id="NYH78633.1"/>
    </source>
</evidence>
<sequence length="114" mass="12909">MQQDPYQVRVSTDRLSPLERAMDVVDRHAELNHRYRKLIHDSREMLAAPDVRLTQARGMGKKLMVLVRAAGEGFREALPAEQRAELDAGLTQADDLVYGDTSERDTSERDTSGR</sequence>
<keyword evidence="3" id="KW-1185">Reference proteome</keyword>
<organism evidence="2 3">
    <name type="scientific">Actinopolyspora biskrensis</name>
    <dbReference type="NCBI Taxonomy" id="1470178"/>
    <lineage>
        <taxon>Bacteria</taxon>
        <taxon>Bacillati</taxon>
        <taxon>Actinomycetota</taxon>
        <taxon>Actinomycetes</taxon>
        <taxon>Actinopolysporales</taxon>
        <taxon>Actinopolysporaceae</taxon>
        <taxon>Actinopolyspora</taxon>
    </lineage>
</organism>
<gene>
    <name evidence="2" type="ORF">FHR84_001958</name>
</gene>
<dbReference type="Proteomes" id="UP000548304">
    <property type="component" value="Unassembled WGS sequence"/>
</dbReference>
<protein>
    <submittedName>
        <fullName evidence="2">Endo-alpha-1,4-polygalactosaminidase (GH114 family)</fullName>
    </submittedName>
</protein>
<dbReference type="RefSeq" id="WP_179535110.1">
    <property type="nucleotide sequence ID" value="NZ_JACBYW010000003.1"/>
</dbReference>
<dbReference type="EMBL" id="JACBYW010000003">
    <property type="protein sequence ID" value="NYH78633.1"/>
    <property type="molecule type" value="Genomic_DNA"/>
</dbReference>
<feature type="compositionally biased region" description="Basic and acidic residues" evidence="1">
    <location>
        <begin position="101"/>
        <end position="114"/>
    </location>
</feature>
<reference evidence="2 3" key="1">
    <citation type="submission" date="2020-07" db="EMBL/GenBank/DDBJ databases">
        <title>Genomic Encyclopedia of Type Strains, Phase III (KMG-III): the genomes of soil and plant-associated and newly described type strains.</title>
        <authorList>
            <person name="Whitman W."/>
        </authorList>
    </citation>
    <scope>NUCLEOTIDE SEQUENCE [LARGE SCALE GENOMIC DNA]</scope>
    <source>
        <strain evidence="2 3">CECT 8576</strain>
    </source>
</reference>
<name>A0A852Z964_9ACTN</name>
<dbReference type="AlphaFoldDB" id="A0A852Z964"/>
<comment type="caution">
    <text evidence="2">The sequence shown here is derived from an EMBL/GenBank/DDBJ whole genome shotgun (WGS) entry which is preliminary data.</text>
</comment>
<feature type="region of interest" description="Disordered" evidence="1">
    <location>
        <begin position="85"/>
        <end position="114"/>
    </location>
</feature>